<organism evidence="1">
    <name type="scientific">Dechloromonas aromatica (strain RCB)</name>
    <dbReference type="NCBI Taxonomy" id="159087"/>
    <lineage>
        <taxon>Bacteria</taxon>
        <taxon>Pseudomonadati</taxon>
        <taxon>Pseudomonadota</taxon>
        <taxon>Betaproteobacteria</taxon>
        <taxon>Rhodocyclales</taxon>
        <taxon>Azonexaceae</taxon>
        <taxon>Dechloromonas</taxon>
    </lineage>
</organism>
<reference evidence="1" key="1">
    <citation type="submission" date="2005-08" db="EMBL/GenBank/DDBJ databases">
        <title>Complete sequence of Dechloromonas aromatica RCB.</title>
        <authorList>
            <person name="Salinero K.K."/>
            <person name="Copeland A."/>
            <person name="Lucas S."/>
            <person name="Lapidus A."/>
            <person name="Barry K."/>
            <person name="Detter J.C."/>
            <person name="Glavina T."/>
            <person name="Hammon N."/>
            <person name="Israni S."/>
            <person name="Pitluck S."/>
            <person name="Di Bartolo G."/>
            <person name="Trong S."/>
            <person name="Schmutz J."/>
            <person name="Larimer F."/>
            <person name="Land M."/>
            <person name="Ivanova N."/>
            <person name="Richardson P."/>
        </authorList>
    </citation>
    <scope>NUCLEOTIDE SEQUENCE</scope>
    <source>
        <strain evidence="1">RCB</strain>
    </source>
</reference>
<dbReference type="GO" id="GO:0009399">
    <property type="term" value="P:nitrogen fixation"/>
    <property type="evidence" value="ECO:0007669"/>
    <property type="project" value="InterPro"/>
</dbReference>
<dbReference type="SUPFAM" id="SSF159203">
    <property type="entry name" value="NifT/FixU-like"/>
    <property type="match status" value="1"/>
</dbReference>
<dbReference type="AlphaFoldDB" id="Q47G70"/>
<dbReference type="HOGENOM" id="CLU_195869_0_0_4"/>
<protein>
    <submittedName>
        <fullName evidence="1">NifT/FixU</fullName>
    </submittedName>
</protein>
<name>Q47G70_DECAR</name>
<accession>Q47G70</accession>
<dbReference type="KEGG" id="dar:Daro_1412"/>
<dbReference type="InterPro" id="IPR024044">
    <property type="entry name" value="NifT/FixU_barrel-like_dom_sf"/>
</dbReference>
<dbReference type="EMBL" id="CP000089">
    <property type="protein sequence ID" value="AAZ46161.1"/>
    <property type="molecule type" value="Genomic_DNA"/>
</dbReference>
<sequence length="80" mass="8973">MQERYMANIMIQQGDKGGLVFYLPKRDLEASIESIEFDTADKWGGELKLDNGGTYYIDPIAKPPRLPVSLRAKRLGAAED</sequence>
<dbReference type="NCBIfam" id="TIGR02934">
    <property type="entry name" value="nifT_nitrog"/>
    <property type="match status" value="1"/>
</dbReference>
<dbReference type="InterPro" id="IPR009727">
    <property type="entry name" value="NifT"/>
</dbReference>
<dbReference type="STRING" id="159087.Daro_1412"/>
<gene>
    <name evidence="1" type="ordered locus">Daro_1412</name>
</gene>
<dbReference type="Gene3D" id="2.40.50.240">
    <property type="entry name" value="NifT/FixU-like"/>
    <property type="match status" value="1"/>
</dbReference>
<proteinExistence type="predicted"/>
<dbReference type="Pfam" id="PF06988">
    <property type="entry name" value="NifT"/>
    <property type="match status" value="1"/>
</dbReference>
<evidence type="ECO:0000313" key="1">
    <source>
        <dbReference type="EMBL" id="AAZ46161.1"/>
    </source>
</evidence>
<dbReference type="eggNOG" id="COG5554">
    <property type="taxonomic scope" value="Bacteria"/>
</dbReference>